<evidence type="ECO:0000313" key="3">
    <source>
        <dbReference type="Proteomes" id="UP001204144"/>
    </source>
</evidence>
<name>A0AAE3KR34_9BACT</name>
<evidence type="ECO:0000313" key="2">
    <source>
        <dbReference type="EMBL" id="MCP9761693.1"/>
    </source>
</evidence>
<comment type="caution">
    <text evidence="2">The sequence shown here is derived from an EMBL/GenBank/DDBJ whole genome shotgun (WGS) entry which is preliminary data.</text>
</comment>
<dbReference type="SUPFAM" id="SSF53448">
    <property type="entry name" value="Nucleotide-diphospho-sugar transferases"/>
    <property type="match status" value="1"/>
</dbReference>
<keyword evidence="3" id="KW-1185">Reference proteome</keyword>
<protein>
    <submittedName>
        <fullName evidence="2">Nucleotidyltransferase family protein</fullName>
    </submittedName>
</protein>
<feature type="domain" description="MobA-like NTP transferase" evidence="1">
    <location>
        <begin position="5"/>
        <end position="168"/>
    </location>
</feature>
<dbReference type="CDD" id="cd04182">
    <property type="entry name" value="GT_2_like_f"/>
    <property type="match status" value="1"/>
</dbReference>
<dbReference type="EMBL" id="RJUF01000002">
    <property type="protein sequence ID" value="MCP9761693.1"/>
    <property type="molecule type" value="Genomic_DNA"/>
</dbReference>
<sequence length="198" mass="21952">MNIGVVILAAGESKRMGVPKQILPIFGVPMLKYLVDEVLDTEAHPVTVVVGANKTKIVPLLENIPIGIIDNPDWQKGMGSSIKMGLVGAYLITKGFDGLIFMTSDMPFVNAAMINKLIETAREFPDKTIIASKYSGTLGVPVLYKKERFEDILDMKPEQGAKQFFNKYPDEIVTVDFDLGAVDLDTKEDYYNFLQSKN</sequence>
<reference evidence="2 3" key="1">
    <citation type="submission" date="2018-11" db="EMBL/GenBank/DDBJ databases">
        <title>Novel bacteria species description.</title>
        <authorList>
            <person name="Han J.-H."/>
        </authorList>
    </citation>
    <scope>NUCLEOTIDE SEQUENCE [LARGE SCALE GENOMIC DNA]</scope>
    <source>
        <strain evidence="2 3">KCTC23259</strain>
    </source>
</reference>
<dbReference type="Gene3D" id="3.90.550.10">
    <property type="entry name" value="Spore Coat Polysaccharide Biosynthesis Protein SpsA, Chain A"/>
    <property type="match status" value="1"/>
</dbReference>
<dbReference type="Pfam" id="PF12804">
    <property type="entry name" value="NTP_transf_3"/>
    <property type="match status" value="1"/>
</dbReference>
<proteinExistence type="predicted"/>
<gene>
    <name evidence="2" type="ORF">EGI31_01915</name>
</gene>
<organism evidence="2 3">
    <name type="scientific">Lacihabitans soyangensis</name>
    <dbReference type="NCBI Taxonomy" id="869394"/>
    <lineage>
        <taxon>Bacteria</taxon>
        <taxon>Pseudomonadati</taxon>
        <taxon>Bacteroidota</taxon>
        <taxon>Cytophagia</taxon>
        <taxon>Cytophagales</taxon>
        <taxon>Leadbetterellaceae</taxon>
        <taxon>Lacihabitans</taxon>
    </lineage>
</organism>
<dbReference type="GO" id="GO:0016779">
    <property type="term" value="F:nucleotidyltransferase activity"/>
    <property type="evidence" value="ECO:0007669"/>
    <property type="project" value="UniProtKB-ARBA"/>
</dbReference>
<dbReference type="RefSeq" id="WP_255035433.1">
    <property type="nucleotide sequence ID" value="NZ_RJUF01000002.1"/>
</dbReference>
<dbReference type="InterPro" id="IPR029044">
    <property type="entry name" value="Nucleotide-diphossugar_trans"/>
</dbReference>
<accession>A0AAE3KR34</accession>
<dbReference type="PANTHER" id="PTHR43777">
    <property type="entry name" value="MOLYBDENUM COFACTOR CYTIDYLYLTRANSFERASE"/>
    <property type="match status" value="1"/>
</dbReference>
<dbReference type="InterPro" id="IPR025877">
    <property type="entry name" value="MobA-like_NTP_Trfase"/>
</dbReference>
<evidence type="ECO:0000259" key="1">
    <source>
        <dbReference type="Pfam" id="PF12804"/>
    </source>
</evidence>
<dbReference type="Proteomes" id="UP001204144">
    <property type="component" value="Unassembled WGS sequence"/>
</dbReference>
<dbReference type="AlphaFoldDB" id="A0AAE3KR34"/>
<dbReference type="PANTHER" id="PTHR43777:SF1">
    <property type="entry name" value="MOLYBDENUM COFACTOR CYTIDYLYLTRANSFERASE"/>
    <property type="match status" value="1"/>
</dbReference>